<evidence type="ECO:0000313" key="24">
    <source>
        <dbReference type="EMBL" id="CAE6071393.1"/>
    </source>
</evidence>
<proteinExistence type="inferred from homology"/>
<dbReference type="GO" id="GO:0005634">
    <property type="term" value="C:nucleus"/>
    <property type="evidence" value="ECO:0007669"/>
    <property type="project" value="UniProtKB-SubCell"/>
</dbReference>
<feature type="transmembrane region" description="Helical" evidence="20">
    <location>
        <begin position="880"/>
        <end position="900"/>
    </location>
</feature>
<accession>A0A8S2ABF1</accession>
<dbReference type="InterPro" id="IPR004398">
    <property type="entry name" value="RNA_MeTrfase_RsmD"/>
</dbReference>
<keyword evidence="6" id="KW-0489">Methyltransferase</keyword>
<keyword evidence="12" id="KW-0735">Signal-anchor</keyword>
<evidence type="ECO:0000256" key="2">
    <source>
        <dbReference type="ARBA" id="ARBA00004123"/>
    </source>
</evidence>
<reference evidence="24" key="1">
    <citation type="submission" date="2021-01" db="EMBL/GenBank/DDBJ databases">
        <authorList>
            <person name="Bezrukov I."/>
        </authorList>
    </citation>
    <scope>NUCLEOTIDE SEQUENCE</scope>
</reference>
<keyword evidence="10" id="KW-0256">Endoplasmic reticulum</keyword>
<organism evidence="24 25">
    <name type="scientific">Arabidopsis arenosa</name>
    <name type="common">Sand rock-cress</name>
    <name type="synonym">Cardaminopsis arenosa</name>
    <dbReference type="NCBI Taxonomy" id="38785"/>
    <lineage>
        <taxon>Eukaryota</taxon>
        <taxon>Viridiplantae</taxon>
        <taxon>Streptophyta</taxon>
        <taxon>Embryophyta</taxon>
        <taxon>Tracheophyta</taxon>
        <taxon>Spermatophyta</taxon>
        <taxon>Magnoliopsida</taxon>
        <taxon>eudicotyledons</taxon>
        <taxon>Gunneridae</taxon>
        <taxon>Pentapetalae</taxon>
        <taxon>rosids</taxon>
        <taxon>malvids</taxon>
        <taxon>Brassicales</taxon>
        <taxon>Brassicaceae</taxon>
        <taxon>Camelineae</taxon>
        <taxon>Arabidopsis</taxon>
    </lineage>
</organism>
<dbReference type="GO" id="GO:0031167">
    <property type="term" value="P:rRNA methylation"/>
    <property type="evidence" value="ECO:0007669"/>
    <property type="project" value="InterPro"/>
</dbReference>
<keyword evidence="8 20" id="KW-0812">Transmembrane</keyword>
<evidence type="ECO:0000256" key="8">
    <source>
        <dbReference type="ARBA" id="ARBA00022692"/>
    </source>
</evidence>
<sequence>MKTSASSFGFDPTRVTQLSWTPRAFLYKGFLSDEECDHFIKLAKGKLEKSMVADNDSGESVESEVRTSSGMFLSKRQDDIVANVEAKLAAWTFIPEENGESMQILHYENGQKYEPHFDYFHDQANLELGGHRIATVLMYLSNVEKGGETVFPMWKGKTTQLKDDSWTECAKQGYAVKPRKGDALLFFNLHPNATTDSNSLHGSCPVVEGEKWSATRWIHVRSFDRAFKKQSGCVNENESCEKWAKAGECEKNPTYMTFLSFLFFSISSLVSEYPKKKWEGLLVVTNPMSRKVSGPRKKTLRSLLMLLSMVWSSIARKLPGRTDNDVKNHWNTKLKKKLMKMGIDPVTHKPVSQVLSEFRNISGHGNASFKTEPSNNSILTQSNSAWEMMRNTTTNHESYYNSPMMFTNSASSEFQTTPFHFSSRPNNLLNGTTSSCSSSSSSASITQPNQVPQTPVTNFYWSDFLLSDPVPQVVGSSATSDLTFAQNEHHFNSQAEYISQNIDSKTTGTLPSFLKYIRNRSSGSKRGFNSISIIRLLCKSPKSKTFLAMAVLLSSPIVSPLAINKNLGVSYSSFPQIHFFRVTTPLRIRKSVVSSRKNSGTGLASEDKKLLLERYGYDANDDFASQSKKARRKEEKMSGRNSLQVEEVVVVQPRTTHRLLQVLAGTAKRKKLLSLKGMDVRPMMEVVKGAAFGILQAAGGCPTSLRPGRWLDLYSGTGSVGIEAISRGCSEAHFVEMDPWVVTNVLQPNLEHTGFVDASVIHTARVENFLERADKLVGKDGAFDYISVTPPYMEVDYEVLMDQIAKSPAIGENTFIVVEYPSRTTMLDSCGCLEKMTDRRKHPSDFKIVVRKVVGLLIHSVTKGSCRDIGCSMGGNGIRALVGGVVSLGLIVFLLVGILANSAPSVPSSEHVKTLQFSGKDVNLFHVSKRKVPNGPDPIHNRFSIFSLEF</sequence>
<feature type="domain" description="HTH myb-type" evidence="22">
    <location>
        <begin position="311"/>
        <end position="338"/>
    </location>
</feature>
<dbReference type="Pfam" id="PF03602">
    <property type="entry name" value="Cons_hypoth95"/>
    <property type="match status" value="1"/>
</dbReference>
<dbReference type="EC" id="1.14.11.2" evidence="5"/>
<feature type="domain" description="Myb-like" evidence="21">
    <location>
        <begin position="311"/>
        <end position="334"/>
    </location>
</feature>
<dbReference type="FunFam" id="2.60.120.620:FF:000002">
    <property type="entry name" value="Prolyl 4-hydroxylase 4"/>
    <property type="match status" value="1"/>
</dbReference>
<keyword evidence="13 20" id="KW-1133">Transmembrane helix</keyword>
<evidence type="ECO:0000256" key="16">
    <source>
        <dbReference type="ARBA" id="ARBA00023136"/>
    </source>
</evidence>
<evidence type="ECO:0000256" key="3">
    <source>
        <dbReference type="ARBA" id="ARBA00004648"/>
    </source>
</evidence>
<dbReference type="Gene3D" id="2.60.120.620">
    <property type="entry name" value="q2cbj1_9rhob like domain"/>
    <property type="match status" value="1"/>
</dbReference>
<evidence type="ECO:0000256" key="9">
    <source>
        <dbReference type="ARBA" id="ARBA00022723"/>
    </source>
</evidence>
<dbReference type="CDD" id="cd02440">
    <property type="entry name" value="AdoMet_MTases"/>
    <property type="match status" value="1"/>
</dbReference>
<keyword evidence="9" id="KW-0479">Metal-binding</keyword>
<dbReference type="SMART" id="SM00702">
    <property type="entry name" value="P4Hc"/>
    <property type="match status" value="1"/>
</dbReference>
<dbReference type="InterPro" id="IPR044862">
    <property type="entry name" value="Pro_4_hyd_alph_FE2OG_OXY"/>
</dbReference>
<evidence type="ECO:0000256" key="5">
    <source>
        <dbReference type="ARBA" id="ARBA00012269"/>
    </source>
</evidence>
<dbReference type="CDD" id="cd00167">
    <property type="entry name" value="SANT"/>
    <property type="match status" value="1"/>
</dbReference>
<evidence type="ECO:0000256" key="14">
    <source>
        <dbReference type="ARBA" id="ARBA00023002"/>
    </source>
</evidence>
<comment type="cofactor">
    <cofactor evidence="1">
        <name>L-ascorbate</name>
        <dbReference type="ChEBI" id="CHEBI:38290"/>
    </cofactor>
</comment>
<dbReference type="AlphaFoldDB" id="A0A8S2ABF1"/>
<evidence type="ECO:0000256" key="11">
    <source>
        <dbReference type="ARBA" id="ARBA00022964"/>
    </source>
</evidence>
<dbReference type="Pfam" id="PF00249">
    <property type="entry name" value="Myb_DNA-binding"/>
    <property type="match status" value="1"/>
</dbReference>
<dbReference type="GO" id="GO:0004656">
    <property type="term" value="F:procollagen-proline 4-dioxygenase activity"/>
    <property type="evidence" value="ECO:0007669"/>
    <property type="project" value="UniProtKB-EC"/>
</dbReference>
<evidence type="ECO:0000256" key="19">
    <source>
        <dbReference type="ARBA" id="ARBA00049169"/>
    </source>
</evidence>
<keyword evidence="11" id="KW-0223">Dioxygenase</keyword>
<dbReference type="InterPro" id="IPR029063">
    <property type="entry name" value="SAM-dependent_MTases_sf"/>
</dbReference>
<dbReference type="PROSITE" id="PS51294">
    <property type="entry name" value="HTH_MYB"/>
    <property type="match status" value="1"/>
</dbReference>
<evidence type="ECO:0000256" key="20">
    <source>
        <dbReference type="SAM" id="Phobius"/>
    </source>
</evidence>
<evidence type="ECO:0000256" key="6">
    <source>
        <dbReference type="ARBA" id="ARBA00022603"/>
    </source>
</evidence>
<dbReference type="SUPFAM" id="SSF53335">
    <property type="entry name" value="S-adenosyl-L-methionine-dependent methyltransferases"/>
    <property type="match status" value="1"/>
</dbReference>
<keyword evidence="25" id="KW-1185">Reference proteome</keyword>
<dbReference type="GO" id="GO:0008168">
    <property type="term" value="F:methyltransferase activity"/>
    <property type="evidence" value="ECO:0007669"/>
    <property type="project" value="UniProtKB-KW"/>
</dbReference>
<dbReference type="Gene3D" id="3.40.50.150">
    <property type="entry name" value="Vaccinia Virus protein VP39"/>
    <property type="match status" value="1"/>
</dbReference>
<dbReference type="Pfam" id="PF13640">
    <property type="entry name" value="2OG-FeII_Oxy_3"/>
    <property type="match status" value="1"/>
</dbReference>
<keyword evidence="14" id="KW-0560">Oxidoreductase</keyword>
<dbReference type="InterPro" id="IPR003582">
    <property type="entry name" value="ShKT_dom"/>
</dbReference>
<dbReference type="Pfam" id="PF01549">
    <property type="entry name" value="ShK"/>
    <property type="match status" value="1"/>
</dbReference>
<name>A0A8S2ABF1_ARAAE</name>
<dbReference type="InterPro" id="IPR006620">
    <property type="entry name" value="Pro_4_hyd_alph"/>
</dbReference>
<dbReference type="InterPro" id="IPR005123">
    <property type="entry name" value="Oxoglu/Fe-dep_dioxygenase_dom"/>
</dbReference>
<dbReference type="PROSITE" id="PS51471">
    <property type="entry name" value="FE2OG_OXY"/>
    <property type="match status" value="1"/>
</dbReference>
<evidence type="ECO:0000313" key="25">
    <source>
        <dbReference type="Proteomes" id="UP000682877"/>
    </source>
</evidence>
<evidence type="ECO:0000256" key="12">
    <source>
        <dbReference type="ARBA" id="ARBA00022968"/>
    </source>
</evidence>
<evidence type="ECO:0000256" key="4">
    <source>
        <dbReference type="ARBA" id="ARBA00006511"/>
    </source>
</evidence>
<dbReference type="InterPro" id="IPR001005">
    <property type="entry name" value="SANT/Myb"/>
</dbReference>
<evidence type="ECO:0000259" key="22">
    <source>
        <dbReference type="PROSITE" id="PS51294"/>
    </source>
</evidence>
<evidence type="ECO:0000256" key="13">
    <source>
        <dbReference type="ARBA" id="ARBA00022989"/>
    </source>
</evidence>
<dbReference type="GO" id="GO:0005789">
    <property type="term" value="C:endoplasmic reticulum membrane"/>
    <property type="evidence" value="ECO:0007669"/>
    <property type="project" value="UniProtKB-SubCell"/>
</dbReference>
<comment type="similarity">
    <text evidence="4">Belongs to the P4HA family.</text>
</comment>
<evidence type="ECO:0000256" key="17">
    <source>
        <dbReference type="ARBA" id="ARBA00023180"/>
    </source>
</evidence>
<dbReference type="InterPro" id="IPR017930">
    <property type="entry name" value="Myb_dom"/>
</dbReference>
<evidence type="ECO:0000256" key="18">
    <source>
        <dbReference type="ARBA" id="ARBA00023242"/>
    </source>
</evidence>
<evidence type="ECO:0000256" key="10">
    <source>
        <dbReference type="ARBA" id="ARBA00022824"/>
    </source>
</evidence>
<keyword evidence="15" id="KW-0408">Iron</keyword>
<dbReference type="InterPro" id="IPR009057">
    <property type="entry name" value="Homeodomain-like_sf"/>
</dbReference>
<evidence type="ECO:0000256" key="1">
    <source>
        <dbReference type="ARBA" id="ARBA00001961"/>
    </source>
</evidence>
<feature type="domain" description="Fe2OG dioxygenase" evidence="23">
    <location>
        <begin position="98"/>
        <end position="220"/>
    </location>
</feature>
<dbReference type="GO" id="GO:0031418">
    <property type="term" value="F:L-ascorbic acid binding"/>
    <property type="evidence" value="ECO:0007669"/>
    <property type="project" value="InterPro"/>
</dbReference>
<dbReference type="Proteomes" id="UP000682877">
    <property type="component" value="Chromosome 5"/>
</dbReference>
<dbReference type="EMBL" id="LR999455">
    <property type="protein sequence ID" value="CAE6071393.1"/>
    <property type="molecule type" value="Genomic_DNA"/>
</dbReference>
<evidence type="ECO:0000259" key="21">
    <source>
        <dbReference type="PROSITE" id="PS50090"/>
    </source>
</evidence>
<keyword evidence="7" id="KW-0808">Transferase</keyword>
<dbReference type="PANTHER" id="PTHR43542">
    <property type="entry name" value="METHYLTRANSFERASE"/>
    <property type="match status" value="1"/>
</dbReference>
<comment type="subcellular location">
    <subcellularLocation>
        <location evidence="3">Endoplasmic reticulum membrane</location>
        <topology evidence="3">Single-pass type II membrane protein</topology>
    </subcellularLocation>
    <subcellularLocation>
        <location evidence="2">Nucleus</location>
    </subcellularLocation>
</comment>
<dbReference type="SUPFAM" id="SSF46689">
    <property type="entry name" value="Homeodomain-like"/>
    <property type="match status" value="1"/>
</dbReference>
<keyword evidence="17" id="KW-0325">Glycoprotein</keyword>
<dbReference type="PANTHER" id="PTHR43542:SF1">
    <property type="entry name" value="METHYLTRANSFERASE"/>
    <property type="match status" value="1"/>
</dbReference>
<dbReference type="GO" id="GO:0005506">
    <property type="term" value="F:iron ion binding"/>
    <property type="evidence" value="ECO:0007669"/>
    <property type="project" value="InterPro"/>
</dbReference>
<gene>
    <name evidence="24" type="ORF">AARE701A_LOCUS12205</name>
</gene>
<evidence type="ECO:0000256" key="7">
    <source>
        <dbReference type="ARBA" id="ARBA00022679"/>
    </source>
</evidence>
<dbReference type="Gene3D" id="1.10.10.60">
    <property type="entry name" value="Homeodomain-like"/>
    <property type="match status" value="1"/>
</dbReference>
<protein>
    <recommendedName>
        <fullName evidence="5">procollagen-proline 4-dioxygenase</fullName>
        <ecNumber evidence="5">1.14.11.2</ecNumber>
    </recommendedName>
</protein>
<evidence type="ECO:0000259" key="23">
    <source>
        <dbReference type="PROSITE" id="PS51471"/>
    </source>
</evidence>
<keyword evidence="16 20" id="KW-0472">Membrane</keyword>
<keyword evidence="18" id="KW-0539">Nucleus</keyword>
<dbReference type="PROSITE" id="PS50090">
    <property type="entry name" value="MYB_LIKE"/>
    <property type="match status" value="1"/>
</dbReference>
<evidence type="ECO:0000256" key="15">
    <source>
        <dbReference type="ARBA" id="ARBA00023004"/>
    </source>
</evidence>
<comment type="catalytic activity">
    <reaction evidence="19">
        <text>L-prolyl-[collagen] + 2-oxoglutarate + O2 = trans-4-hydroxy-L-prolyl-[collagen] + succinate + CO2</text>
        <dbReference type="Rhea" id="RHEA:18945"/>
        <dbReference type="Rhea" id="RHEA-COMP:11676"/>
        <dbReference type="Rhea" id="RHEA-COMP:11680"/>
        <dbReference type="ChEBI" id="CHEBI:15379"/>
        <dbReference type="ChEBI" id="CHEBI:16526"/>
        <dbReference type="ChEBI" id="CHEBI:16810"/>
        <dbReference type="ChEBI" id="CHEBI:30031"/>
        <dbReference type="ChEBI" id="CHEBI:50342"/>
        <dbReference type="ChEBI" id="CHEBI:61965"/>
        <dbReference type="EC" id="1.14.11.2"/>
    </reaction>
</comment>